<dbReference type="PANTHER" id="PTHR14919">
    <property type="entry name" value="KPL2-RELATED"/>
    <property type="match status" value="1"/>
</dbReference>
<dbReference type="EMBL" id="JADGJD010002816">
    <property type="protein sequence ID" value="KAJ3028233.1"/>
    <property type="molecule type" value="Genomic_DNA"/>
</dbReference>
<feature type="domain" description="SPEF2 C-terminal" evidence="2">
    <location>
        <begin position="163"/>
        <end position="316"/>
    </location>
</feature>
<dbReference type="Pfam" id="PF24082">
    <property type="entry name" value="SPEF2_C"/>
    <property type="match status" value="1"/>
</dbReference>
<dbReference type="InterPro" id="IPR056199">
    <property type="entry name" value="SPEF2_C"/>
</dbReference>
<evidence type="ECO:0000256" key="1">
    <source>
        <dbReference type="SAM" id="MobiDB-lite"/>
    </source>
</evidence>
<evidence type="ECO:0000313" key="3">
    <source>
        <dbReference type="EMBL" id="KAJ3028233.1"/>
    </source>
</evidence>
<feature type="non-terminal residue" evidence="3">
    <location>
        <position position="316"/>
    </location>
</feature>
<dbReference type="PANTHER" id="PTHR14919:SF0">
    <property type="entry name" value="SPERM FLAGELLAR PROTEIN 2"/>
    <property type="match status" value="1"/>
</dbReference>
<protein>
    <submittedName>
        <fullName evidence="3">Sperm flagellar protein 2</fullName>
    </submittedName>
</protein>
<dbReference type="SUPFAM" id="SSF47473">
    <property type="entry name" value="EF-hand"/>
    <property type="match status" value="1"/>
</dbReference>
<keyword evidence="4" id="KW-1185">Reference proteome</keyword>
<dbReference type="InterPro" id="IPR011992">
    <property type="entry name" value="EF-hand-dom_pair"/>
</dbReference>
<proteinExistence type="predicted"/>
<organism evidence="3 4">
    <name type="scientific">Rhizophlyctis rosea</name>
    <dbReference type="NCBI Taxonomy" id="64517"/>
    <lineage>
        <taxon>Eukaryota</taxon>
        <taxon>Fungi</taxon>
        <taxon>Fungi incertae sedis</taxon>
        <taxon>Chytridiomycota</taxon>
        <taxon>Chytridiomycota incertae sedis</taxon>
        <taxon>Chytridiomycetes</taxon>
        <taxon>Rhizophlyctidales</taxon>
        <taxon>Rhizophlyctidaceae</taxon>
        <taxon>Rhizophlyctis</taxon>
    </lineage>
</organism>
<feature type="region of interest" description="Disordered" evidence="1">
    <location>
        <begin position="19"/>
        <end position="47"/>
    </location>
</feature>
<name>A0AAD5S193_9FUNG</name>
<dbReference type="AlphaFoldDB" id="A0AAD5S193"/>
<feature type="non-terminal residue" evidence="3">
    <location>
        <position position="1"/>
    </location>
</feature>
<evidence type="ECO:0000259" key="2">
    <source>
        <dbReference type="Pfam" id="PF24082"/>
    </source>
</evidence>
<dbReference type="InterPro" id="IPR052634">
    <property type="entry name" value="Sperm_flagellar-bone_growth"/>
</dbReference>
<dbReference type="Proteomes" id="UP001212841">
    <property type="component" value="Unassembled WGS sequence"/>
</dbReference>
<gene>
    <name evidence="3" type="primary">SPEF2_2</name>
    <name evidence="3" type="ORF">HK097_006012</name>
</gene>
<keyword evidence="3" id="KW-0966">Cell projection</keyword>
<comment type="caution">
    <text evidence="3">The sequence shown here is derived from an EMBL/GenBank/DDBJ whole genome shotgun (WGS) entry which is preliminary data.</text>
</comment>
<sequence length="316" mass="35952">WARAVEVAVGVLVVHEESVGGEKDKKDKGKKGAPAEVVEEKKDPDADLPQQYHKTIETEDVLLRRRIDRIRHHACDQLRDLRHTSLTSYTLLEDCISLRFQTEMDAIRELMIVIKEAIEQETRLPNYLVLEGEKFRVNFRVLTFEPELEGRPGSPVEKGAPDQFTVLQLLNLALQFRSIAPDGTITSKDFVDCLHKMGTMSAGTELLPETYMNADVLQLQQLCVPLDPYETGFVNWRKFLMLNARILPAPTAEVVRGLRDGVRDVESFRDWTISKKDYESLSIWFEEDADDFLGGGGEETGKERFNRGAKLKTAIF</sequence>
<accession>A0AAD5S193</accession>
<evidence type="ECO:0000313" key="4">
    <source>
        <dbReference type="Proteomes" id="UP001212841"/>
    </source>
</evidence>
<keyword evidence="3" id="KW-0969">Cilium</keyword>
<reference evidence="3" key="1">
    <citation type="submission" date="2020-05" db="EMBL/GenBank/DDBJ databases">
        <title>Phylogenomic resolution of chytrid fungi.</title>
        <authorList>
            <person name="Stajich J.E."/>
            <person name="Amses K."/>
            <person name="Simmons R."/>
            <person name="Seto K."/>
            <person name="Myers J."/>
            <person name="Bonds A."/>
            <person name="Quandt C.A."/>
            <person name="Barry K."/>
            <person name="Liu P."/>
            <person name="Grigoriev I."/>
            <person name="Longcore J.E."/>
            <person name="James T.Y."/>
        </authorList>
    </citation>
    <scope>NUCLEOTIDE SEQUENCE</scope>
    <source>
        <strain evidence="3">JEL0318</strain>
    </source>
</reference>
<keyword evidence="3" id="KW-0282">Flagellum</keyword>